<accession>A0ABT0MDY1</accession>
<evidence type="ECO:0000256" key="1">
    <source>
        <dbReference type="SAM" id="Phobius"/>
    </source>
</evidence>
<reference evidence="2 3" key="1">
    <citation type="submission" date="2022-05" db="EMBL/GenBank/DDBJ databases">
        <title>Luteimonas sp. SX5, whole genome shotgun sequencing project.</title>
        <authorList>
            <person name="Zhao G."/>
            <person name="Shen L."/>
        </authorList>
    </citation>
    <scope>NUCLEOTIDE SEQUENCE [LARGE SCALE GENOMIC DNA]</scope>
    <source>
        <strain evidence="2 3">SX5</strain>
    </source>
</reference>
<dbReference type="RefSeq" id="WP_249469692.1">
    <property type="nucleotide sequence ID" value="NZ_JAMBEP010000001.1"/>
</dbReference>
<keyword evidence="1" id="KW-0472">Membrane</keyword>
<keyword evidence="3" id="KW-1185">Reference proteome</keyword>
<keyword evidence="1" id="KW-1133">Transmembrane helix</keyword>
<proteinExistence type="predicted"/>
<keyword evidence="1" id="KW-0812">Transmembrane</keyword>
<sequence>MADNDKKPIAHLLPAILTGTAALIASLTAVYVNLRGDKATDKPVVAAEQKEQTAVATKALPPLPSDKVELQLDRIAVEHDGSIGTTDWRFAVEADGQPLFVFQQDGLDDTGGRNIVNPKDVQAVLRLPAGQRGKITVKGWRGSRLRLIEGEADVTGEGAVGDGALAPIPVKAMKDSAGAFVFYFSANRQNAE</sequence>
<organism evidence="2 3">
    <name type="scientific">Luteimonas galliterrae</name>
    <dbReference type="NCBI Taxonomy" id="2940486"/>
    <lineage>
        <taxon>Bacteria</taxon>
        <taxon>Pseudomonadati</taxon>
        <taxon>Pseudomonadota</taxon>
        <taxon>Gammaproteobacteria</taxon>
        <taxon>Lysobacterales</taxon>
        <taxon>Lysobacteraceae</taxon>
        <taxon>Luteimonas</taxon>
    </lineage>
</organism>
<dbReference type="Proteomes" id="UP001431217">
    <property type="component" value="Unassembled WGS sequence"/>
</dbReference>
<evidence type="ECO:0000313" key="3">
    <source>
        <dbReference type="Proteomes" id="UP001431217"/>
    </source>
</evidence>
<gene>
    <name evidence="2" type="ORF">M2650_00230</name>
</gene>
<protein>
    <submittedName>
        <fullName evidence="2">Uncharacterized protein</fullName>
    </submittedName>
</protein>
<feature type="transmembrane region" description="Helical" evidence="1">
    <location>
        <begin position="12"/>
        <end position="32"/>
    </location>
</feature>
<comment type="caution">
    <text evidence="2">The sequence shown here is derived from an EMBL/GenBank/DDBJ whole genome shotgun (WGS) entry which is preliminary data.</text>
</comment>
<dbReference type="EMBL" id="JAMBEP010000001">
    <property type="protein sequence ID" value="MCL1633077.1"/>
    <property type="molecule type" value="Genomic_DNA"/>
</dbReference>
<name>A0ABT0MDY1_9GAMM</name>
<evidence type="ECO:0000313" key="2">
    <source>
        <dbReference type="EMBL" id="MCL1633077.1"/>
    </source>
</evidence>